<name>A0A4Q2KFB5_9FIRM</name>
<dbReference type="InterPro" id="IPR008391">
    <property type="entry name" value="AXE1_dom"/>
</dbReference>
<dbReference type="InterPro" id="IPR029058">
    <property type="entry name" value="AB_hydrolase_fold"/>
</dbReference>
<evidence type="ECO:0000256" key="1">
    <source>
        <dbReference type="SAM" id="SignalP"/>
    </source>
</evidence>
<protein>
    <recommendedName>
        <fullName evidence="2">Acetyl xylan esterase domain-containing protein</fullName>
    </recommendedName>
</protein>
<evidence type="ECO:0000313" key="3">
    <source>
        <dbReference type="EMBL" id="RXZ61841.1"/>
    </source>
</evidence>
<feature type="signal peptide" evidence="1">
    <location>
        <begin position="1"/>
        <end position="19"/>
    </location>
</feature>
<dbReference type="SUPFAM" id="SSF53474">
    <property type="entry name" value="alpha/beta-Hydrolases"/>
    <property type="match status" value="1"/>
</dbReference>
<dbReference type="AlphaFoldDB" id="A0A4Q2KFB5"/>
<evidence type="ECO:0000313" key="4">
    <source>
        <dbReference type="Proteomes" id="UP000291269"/>
    </source>
</evidence>
<reference evidence="3 4" key="1">
    <citation type="journal article" date="2019" name="Gut">
        <title>Antibiotics-induced monodominance of a novel gut bacterial order.</title>
        <authorList>
            <person name="Hildebrand F."/>
            <person name="Moitinho-Silva L."/>
            <person name="Blasche S."/>
            <person name="Jahn M.T."/>
            <person name="Gossmann T.I."/>
            <person name="Heuerta-Cepas J."/>
            <person name="Hercog R."/>
            <person name="Luetge M."/>
            <person name="Bahram M."/>
            <person name="Pryszlak A."/>
            <person name="Alves R.J."/>
            <person name="Waszak S.M."/>
            <person name="Zhu A."/>
            <person name="Ye L."/>
            <person name="Costea P.I."/>
            <person name="Aalvink S."/>
            <person name="Belzer C."/>
            <person name="Forslund S.K."/>
            <person name="Sunagawa S."/>
            <person name="Hentschel U."/>
            <person name="Merten C."/>
            <person name="Patil K.R."/>
            <person name="Benes V."/>
            <person name="Bork P."/>
        </authorList>
    </citation>
    <scope>NUCLEOTIDE SEQUENCE [LARGE SCALE GENOMIC DNA]</scope>
    <source>
        <strain evidence="3 4">HDS1380</strain>
    </source>
</reference>
<accession>A0A4Q2KFB5</accession>
<feature type="chain" id="PRO_5039355277" description="Acetyl xylan esterase domain-containing protein" evidence="1">
    <location>
        <begin position="20"/>
        <end position="414"/>
    </location>
</feature>
<dbReference type="Gene3D" id="3.40.50.1820">
    <property type="entry name" value="alpha/beta hydrolase"/>
    <property type="match status" value="1"/>
</dbReference>
<dbReference type="EMBL" id="SDOZ01000002">
    <property type="protein sequence ID" value="RXZ61841.1"/>
    <property type="molecule type" value="Genomic_DNA"/>
</dbReference>
<dbReference type="Proteomes" id="UP000291269">
    <property type="component" value="Unassembled WGS sequence"/>
</dbReference>
<evidence type="ECO:0000259" key="2">
    <source>
        <dbReference type="Pfam" id="PF05448"/>
    </source>
</evidence>
<dbReference type="OrthoDB" id="9770528at2"/>
<feature type="domain" description="Acetyl xylan esterase" evidence="2">
    <location>
        <begin position="61"/>
        <end position="231"/>
    </location>
</feature>
<keyword evidence="4" id="KW-1185">Reference proteome</keyword>
<dbReference type="RefSeq" id="WP_129224915.1">
    <property type="nucleotide sequence ID" value="NZ_SDOZ01000002.1"/>
</dbReference>
<proteinExistence type="predicted"/>
<gene>
    <name evidence="3" type="ORF">ESZ91_05475</name>
</gene>
<sequence length="414" mass="46157">MKKFLCLFLVVLICLACTACEHEEEGTMFPIKTEMKTDGQLYRGGEVEFPESLWQTPAFERYEELDYEERNIRAYFLDSVQDTKVFAFVGIPEGASAENKVPGIVLVHGGDGTAYYEWVDFWVKRGYAAIAMDTEGRMPEITSLMTNNNRKESIKEHGPSNSALTDMNYPVEQQWAYHAIASVIVSNSFLRSFDCVDRSHIGITGISYGAFLTCQTVAYDDRFVCAAPVYGSLEQKIGHCTFSTLVTGRAGEIWDDVGILKENTTPFLFLNGNKDYWFSVESTSKCRASVLYAAMSLKYAFVHGQPQGALEVPEVYAFADYFCKGGDSLILIDGQPTSENQSARIKIPKNISVGEVIGYYTENDILDMNTEWKSVDGSQDGGRCSVQIPAGAKYYYINIQDSRGLEVSTDVIAL</sequence>
<keyword evidence="1" id="KW-0732">Signal</keyword>
<comment type="caution">
    <text evidence="3">The sequence shown here is derived from an EMBL/GenBank/DDBJ whole genome shotgun (WGS) entry which is preliminary data.</text>
</comment>
<dbReference type="InterPro" id="IPR050261">
    <property type="entry name" value="FrsA_esterase"/>
</dbReference>
<dbReference type="Pfam" id="PF05448">
    <property type="entry name" value="AXE1"/>
    <property type="match status" value="1"/>
</dbReference>
<organism evidence="3 4">
    <name type="scientific">Candidatus Borkfalkia ceftriaxoniphila</name>
    <dbReference type="NCBI Taxonomy" id="2508949"/>
    <lineage>
        <taxon>Bacteria</taxon>
        <taxon>Bacillati</taxon>
        <taxon>Bacillota</taxon>
        <taxon>Clostridia</taxon>
        <taxon>Christensenellales</taxon>
        <taxon>Christensenellaceae</taxon>
        <taxon>Candidatus Borkfalkia</taxon>
    </lineage>
</organism>
<dbReference type="PANTHER" id="PTHR22946">
    <property type="entry name" value="DIENELACTONE HYDROLASE DOMAIN-CONTAINING PROTEIN-RELATED"/>
    <property type="match status" value="1"/>
</dbReference>